<keyword evidence="2" id="KW-0677">Repeat</keyword>
<feature type="region of interest" description="Disordered" evidence="6">
    <location>
        <begin position="254"/>
        <end position="315"/>
    </location>
</feature>
<feature type="compositionally biased region" description="Polar residues" evidence="6">
    <location>
        <begin position="114"/>
        <end position="127"/>
    </location>
</feature>
<evidence type="ECO:0000256" key="3">
    <source>
        <dbReference type="ARBA" id="ARBA00022771"/>
    </source>
</evidence>
<keyword evidence="3 5" id="KW-0863">Zinc-finger</keyword>
<protein>
    <recommendedName>
        <fullName evidence="7">C2H2-type domain-containing protein</fullName>
    </recommendedName>
</protein>
<dbReference type="PANTHER" id="PTHR24409">
    <property type="entry name" value="ZINC FINGER PROTEIN 142"/>
    <property type="match status" value="1"/>
</dbReference>
<dbReference type="AlphaFoldDB" id="A0AAJ0BW74"/>
<evidence type="ECO:0000256" key="1">
    <source>
        <dbReference type="ARBA" id="ARBA00022723"/>
    </source>
</evidence>
<dbReference type="PANTHER" id="PTHR24409:SF432">
    <property type="entry name" value="ZINC FINGER AND BTB DOMAIN-CONTAINING PROTEIN 17"/>
    <property type="match status" value="1"/>
</dbReference>
<evidence type="ECO:0000256" key="6">
    <source>
        <dbReference type="SAM" id="MobiDB-lite"/>
    </source>
</evidence>
<dbReference type="PROSITE" id="PS00028">
    <property type="entry name" value="ZINC_FINGER_C2H2_1"/>
    <property type="match status" value="1"/>
</dbReference>
<dbReference type="EMBL" id="MU839015">
    <property type="protein sequence ID" value="KAK1765376.1"/>
    <property type="molecule type" value="Genomic_DNA"/>
</dbReference>
<evidence type="ECO:0000256" key="4">
    <source>
        <dbReference type="ARBA" id="ARBA00022833"/>
    </source>
</evidence>
<dbReference type="GO" id="GO:0008270">
    <property type="term" value="F:zinc ion binding"/>
    <property type="evidence" value="ECO:0007669"/>
    <property type="project" value="UniProtKB-KW"/>
</dbReference>
<feature type="compositionally biased region" description="Basic and acidic residues" evidence="6">
    <location>
        <begin position="29"/>
        <end position="70"/>
    </location>
</feature>
<accession>A0AAJ0BW74</accession>
<dbReference type="PROSITE" id="PS50157">
    <property type="entry name" value="ZINC_FINGER_C2H2_2"/>
    <property type="match status" value="1"/>
</dbReference>
<evidence type="ECO:0000313" key="9">
    <source>
        <dbReference type="Proteomes" id="UP001244011"/>
    </source>
</evidence>
<comment type="caution">
    <text evidence="8">The sequence shown here is derived from an EMBL/GenBank/DDBJ whole genome shotgun (WGS) entry which is preliminary data.</text>
</comment>
<dbReference type="RefSeq" id="XP_060281589.1">
    <property type="nucleotide sequence ID" value="XM_060424759.1"/>
</dbReference>
<organism evidence="8 9">
    <name type="scientific">Phialemonium atrogriseum</name>
    <dbReference type="NCBI Taxonomy" id="1093897"/>
    <lineage>
        <taxon>Eukaryota</taxon>
        <taxon>Fungi</taxon>
        <taxon>Dikarya</taxon>
        <taxon>Ascomycota</taxon>
        <taxon>Pezizomycotina</taxon>
        <taxon>Sordariomycetes</taxon>
        <taxon>Sordariomycetidae</taxon>
        <taxon>Cephalothecales</taxon>
        <taxon>Cephalothecaceae</taxon>
        <taxon>Phialemonium</taxon>
    </lineage>
</organism>
<evidence type="ECO:0000256" key="5">
    <source>
        <dbReference type="PROSITE-ProRule" id="PRU00042"/>
    </source>
</evidence>
<evidence type="ECO:0000259" key="7">
    <source>
        <dbReference type="PROSITE" id="PS50157"/>
    </source>
</evidence>
<evidence type="ECO:0000313" key="8">
    <source>
        <dbReference type="EMBL" id="KAK1765376.1"/>
    </source>
</evidence>
<feature type="compositionally biased region" description="Pro residues" evidence="6">
    <location>
        <begin position="13"/>
        <end position="23"/>
    </location>
</feature>
<dbReference type="GeneID" id="85307946"/>
<dbReference type="GO" id="GO:0000977">
    <property type="term" value="F:RNA polymerase II transcription regulatory region sequence-specific DNA binding"/>
    <property type="evidence" value="ECO:0007669"/>
    <property type="project" value="TreeGrafter"/>
</dbReference>
<name>A0AAJ0BW74_9PEZI</name>
<dbReference type="GO" id="GO:0000981">
    <property type="term" value="F:DNA-binding transcription factor activity, RNA polymerase II-specific"/>
    <property type="evidence" value="ECO:0007669"/>
    <property type="project" value="TreeGrafter"/>
</dbReference>
<feature type="compositionally biased region" description="Basic and acidic residues" evidence="6">
    <location>
        <begin position="197"/>
        <end position="206"/>
    </location>
</feature>
<feature type="region of interest" description="Disordered" evidence="6">
    <location>
        <begin position="335"/>
        <end position="359"/>
    </location>
</feature>
<dbReference type="GO" id="GO:0005634">
    <property type="term" value="C:nucleus"/>
    <property type="evidence" value="ECO:0007669"/>
    <property type="project" value="TreeGrafter"/>
</dbReference>
<dbReference type="Proteomes" id="UP001244011">
    <property type="component" value="Unassembled WGS sequence"/>
</dbReference>
<dbReference type="InterPro" id="IPR013087">
    <property type="entry name" value="Znf_C2H2_type"/>
</dbReference>
<keyword evidence="4" id="KW-0862">Zinc</keyword>
<sequence length="597" mass="66692">MSIPGSANHTGDVPPPLPPPKYPPIEGLPDVRDPRDFRRAEPDDPFPEDTRQHYKMRDNPFGHHDSDEGYHSIGSARTLNSPRFSMHHAYRSAPDSGIDSSMLSKLNSRRSVDNRSPSRWTNLSASAVDTRPTRPTPMELPKLLSLPVRSRHLPQPILDSPHRFTQTPVVSEASPHSNPFGRHSADYRSPVGTEPGDLERSPDPRSTRTNSGSLPDDFAIPTQGSYDMRDDDVDFPMEETSRLRMLKIEDTIRERERELRDRGQKRRASSPPSDDPPLPSDLFRRRDGAACVSRGSPTPRLTPMPQSSVSSVSSAGRSASSFMGLTTASSMTSIASYGQRSPPGRSPVSPTDVPSYESPFGTHGSFAALSRSSSMGLAAAIQQQQHQRTLSDLPPVAQGNRVMVSPRKLTEPLKSNNSIATKMHAFHMCECCPKKPKKFETREELIAHEAEKQYECSFCGNRFKNKNEAERHQNSLHVRRHSWSCSALTGYERAFHESTTRPGEADSCGYCGEEFARTGPPGPPNQGRFASDQDWEARIRHLQDIHKFRECNSSKKFYRADHFRQHLKHSHAGTSGKWTNMLENACMMEEDPPVGAR</sequence>
<reference evidence="8" key="1">
    <citation type="submission" date="2023-06" db="EMBL/GenBank/DDBJ databases">
        <title>Genome-scale phylogeny and comparative genomics of the fungal order Sordariales.</title>
        <authorList>
            <consortium name="Lawrence Berkeley National Laboratory"/>
            <person name="Hensen N."/>
            <person name="Bonometti L."/>
            <person name="Westerberg I."/>
            <person name="Brannstrom I.O."/>
            <person name="Guillou S."/>
            <person name="Cros-Aarteil S."/>
            <person name="Calhoun S."/>
            <person name="Haridas S."/>
            <person name="Kuo A."/>
            <person name="Mondo S."/>
            <person name="Pangilinan J."/>
            <person name="Riley R."/>
            <person name="Labutti K."/>
            <person name="Andreopoulos B."/>
            <person name="Lipzen A."/>
            <person name="Chen C."/>
            <person name="Yanf M."/>
            <person name="Daum C."/>
            <person name="Ng V."/>
            <person name="Clum A."/>
            <person name="Steindorff A."/>
            <person name="Ohm R."/>
            <person name="Martin F."/>
            <person name="Silar P."/>
            <person name="Natvig D."/>
            <person name="Lalanne C."/>
            <person name="Gautier V."/>
            <person name="Ament-Velasquez S.L."/>
            <person name="Kruys A."/>
            <person name="Hutchinson M.I."/>
            <person name="Powell A.J."/>
            <person name="Barry K."/>
            <person name="Miller A.N."/>
            <person name="Grigoriev I.V."/>
            <person name="Debuchy R."/>
            <person name="Gladieux P."/>
            <person name="Thoren M.H."/>
            <person name="Johannesson H."/>
        </authorList>
    </citation>
    <scope>NUCLEOTIDE SEQUENCE</scope>
    <source>
        <strain evidence="8">8032-3</strain>
    </source>
</reference>
<keyword evidence="9" id="KW-1185">Reference proteome</keyword>
<dbReference type="Pfam" id="PF24537">
    <property type="entry name" value="zf-C2H2_fungi"/>
    <property type="match status" value="1"/>
</dbReference>
<feature type="domain" description="C2H2-type" evidence="7">
    <location>
        <begin position="454"/>
        <end position="482"/>
    </location>
</feature>
<feature type="region of interest" description="Disordered" evidence="6">
    <location>
        <begin position="1"/>
        <end position="233"/>
    </location>
</feature>
<dbReference type="InterPro" id="IPR057026">
    <property type="entry name" value="Znf-C2H2_ascomycetes"/>
</dbReference>
<keyword evidence="1" id="KW-0479">Metal-binding</keyword>
<evidence type="ECO:0000256" key="2">
    <source>
        <dbReference type="ARBA" id="ARBA00022737"/>
    </source>
</evidence>
<gene>
    <name evidence="8" type="ORF">QBC33DRAFT_455115</name>
</gene>
<feature type="compositionally biased region" description="Polar residues" evidence="6">
    <location>
        <begin position="163"/>
        <end position="177"/>
    </location>
</feature>
<proteinExistence type="predicted"/>